<dbReference type="InterPro" id="IPR039430">
    <property type="entry name" value="Thymidylate_kin-like_dom"/>
</dbReference>
<dbReference type="SUPFAM" id="SSF52540">
    <property type="entry name" value="P-loop containing nucleoside triphosphate hydrolases"/>
    <property type="match status" value="1"/>
</dbReference>
<sequence>MKKGKLIVIDGIDGSGKGTAVNVLADWAKGKKLRILDLKDYWKKNHTFPEPAEIKKYQVIISNEPTFSMVGQAIREEIIRDNSRDYSAYTTAEAYSLDREVLYQRVIIPALKSGKIVFQERSLSTSLVYQPIQAEPVSLKKILNLSGNKLALKYRPDLLIITILKPQTAINRLKRRTEKKDQAIFEKLKFLHKADKRFRSAWFRRIFESKGTKVVYLNTEKSAKVTGERLSDIWENFLVTSRLLI</sequence>
<keyword evidence="4 8" id="KW-0547">Nucleotide-binding</keyword>
<reference evidence="10 11" key="1">
    <citation type="submission" date="2017-09" db="EMBL/GenBank/DDBJ databases">
        <title>Depth-based differentiation of microbial function through sediment-hosted aquifers and enrichment of novel symbionts in the deep terrestrial subsurface.</title>
        <authorList>
            <person name="Probst A.J."/>
            <person name="Ladd B."/>
            <person name="Jarett J.K."/>
            <person name="Geller-Mcgrath D.E."/>
            <person name="Sieber C.M."/>
            <person name="Emerson J.B."/>
            <person name="Anantharaman K."/>
            <person name="Thomas B.C."/>
            <person name="Malmstrom R."/>
            <person name="Stieglmeier M."/>
            <person name="Klingl A."/>
            <person name="Woyke T."/>
            <person name="Ryan C.M."/>
            <person name="Banfield J.F."/>
        </authorList>
    </citation>
    <scope>NUCLEOTIDE SEQUENCE [LARGE SCALE GENOMIC DNA]</scope>
    <source>
        <strain evidence="10">CG_4_10_14_0_8_um_filter_42_10</strain>
    </source>
</reference>
<comment type="function">
    <text evidence="8">Phosphorylation of dTMP to form dTDP in both de novo and salvage pathways of dTTP synthesis.</text>
</comment>
<keyword evidence="2 8" id="KW-0808">Transferase</keyword>
<evidence type="ECO:0000256" key="3">
    <source>
        <dbReference type="ARBA" id="ARBA00022727"/>
    </source>
</evidence>
<dbReference type="GO" id="GO:0005524">
    <property type="term" value="F:ATP binding"/>
    <property type="evidence" value="ECO:0007669"/>
    <property type="project" value="UniProtKB-UniRule"/>
</dbReference>
<evidence type="ECO:0000256" key="6">
    <source>
        <dbReference type="ARBA" id="ARBA00022840"/>
    </source>
</evidence>
<protein>
    <recommendedName>
        <fullName evidence="8">Thymidylate kinase</fullName>
        <ecNumber evidence="8">2.7.4.9</ecNumber>
    </recommendedName>
    <alternativeName>
        <fullName evidence="8">dTMP kinase</fullName>
    </alternativeName>
</protein>
<name>A0A2M7RJI9_9BACT</name>
<proteinExistence type="inferred from homology"/>
<gene>
    <name evidence="8" type="primary">tmk</name>
    <name evidence="10" type="ORF">COY66_01940</name>
</gene>
<evidence type="ECO:0000313" key="10">
    <source>
        <dbReference type="EMBL" id="PIY96910.1"/>
    </source>
</evidence>
<evidence type="ECO:0000256" key="2">
    <source>
        <dbReference type="ARBA" id="ARBA00022679"/>
    </source>
</evidence>
<dbReference type="InterPro" id="IPR018094">
    <property type="entry name" value="Thymidylate_kinase"/>
</dbReference>
<dbReference type="GO" id="GO:0006235">
    <property type="term" value="P:dTTP biosynthetic process"/>
    <property type="evidence" value="ECO:0007669"/>
    <property type="project" value="UniProtKB-UniRule"/>
</dbReference>
<dbReference type="GO" id="GO:0006227">
    <property type="term" value="P:dUDP biosynthetic process"/>
    <property type="evidence" value="ECO:0007669"/>
    <property type="project" value="TreeGrafter"/>
</dbReference>
<comment type="similarity">
    <text evidence="1 8">Belongs to the thymidylate kinase family.</text>
</comment>
<dbReference type="PANTHER" id="PTHR10344">
    <property type="entry name" value="THYMIDYLATE KINASE"/>
    <property type="match status" value="1"/>
</dbReference>
<dbReference type="CDD" id="cd01672">
    <property type="entry name" value="TMPK"/>
    <property type="match status" value="1"/>
</dbReference>
<dbReference type="Pfam" id="PF02223">
    <property type="entry name" value="Thymidylate_kin"/>
    <property type="match status" value="1"/>
</dbReference>
<dbReference type="Proteomes" id="UP000230779">
    <property type="component" value="Unassembled WGS sequence"/>
</dbReference>
<dbReference type="GO" id="GO:0006233">
    <property type="term" value="P:dTDP biosynthetic process"/>
    <property type="evidence" value="ECO:0007669"/>
    <property type="project" value="InterPro"/>
</dbReference>
<evidence type="ECO:0000256" key="5">
    <source>
        <dbReference type="ARBA" id="ARBA00022777"/>
    </source>
</evidence>
<dbReference type="GO" id="GO:0004798">
    <property type="term" value="F:dTMP kinase activity"/>
    <property type="evidence" value="ECO:0007669"/>
    <property type="project" value="UniProtKB-UniRule"/>
</dbReference>
<dbReference type="Gene3D" id="3.40.50.300">
    <property type="entry name" value="P-loop containing nucleotide triphosphate hydrolases"/>
    <property type="match status" value="1"/>
</dbReference>
<evidence type="ECO:0000259" key="9">
    <source>
        <dbReference type="Pfam" id="PF02223"/>
    </source>
</evidence>
<dbReference type="GO" id="GO:0005737">
    <property type="term" value="C:cytoplasm"/>
    <property type="evidence" value="ECO:0007669"/>
    <property type="project" value="TreeGrafter"/>
</dbReference>
<comment type="catalytic activity">
    <reaction evidence="7 8">
        <text>dTMP + ATP = dTDP + ADP</text>
        <dbReference type="Rhea" id="RHEA:13517"/>
        <dbReference type="ChEBI" id="CHEBI:30616"/>
        <dbReference type="ChEBI" id="CHEBI:58369"/>
        <dbReference type="ChEBI" id="CHEBI:63528"/>
        <dbReference type="ChEBI" id="CHEBI:456216"/>
        <dbReference type="EC" id="2.7.4.9"/>
    </reaction>
</comment>
<dbReference type="PANTHER" id="PTHR10344:SF4">
    <property type="entry name" value="UMP-CMP KINASE 2, MITOCHONDRIAL"/>
    <property type="match status" value="1"/>
</dbReference>
<comment type="caution">
    <text evidence="10">The sequence shown here is derived from an EMBL/GenBank/DDBJ whole genome shotgun (WGS) entry which is preliminary data.</text>
</comment>
<dbReference type="AlphaFoldDB" id="A0A2M7RJI9"/>
<organism evidence="10 11">
    <name type="scientific">Candidatus Kerfeldbacteria bacterium CG_4_10_14_0_8_um_filter_42_10</name>
    <dbReference type="NCBI Taxonomy" id="2014248"/>
    <lineage>
        <taxon>Bacteria</taxon>
        <taxon>Candidatus Kerfeldiibacteriota</taxon>
    </lineage>
</organism>
<keyword evidence="5 8" id="KW-0418">Kinase</keyword>
<comment type="caution">
    <text evidence="8">Lacks conserved residue(s) required for the propagation of feature annotation.</text>
</comment>
<dbReference type="InterPro" id="IPR027417">
    <property type="entry name" value="P-loop_NTPase"/>
</dbReference>
<evidence type="ECO:0000256" key="8">
    <source>
        <dbReference type="HAMAP-Rule" id="MF_00165"/>
    </source>
</evidence>
<feature type="domain" description="Thymidylate kinase-like" evidence="9">
    <location>
        <begin position="55"/>
        <end position="222"/>
    </location>
</feature>
<evidence type="ECO:0000256" key="4">
    <source>
        <dbReference type="ARBA" id="ARBA00022741"/>
    </source>
</evidence>
<evidence type="ECO:0000256" key="1">
    <source>
        <dbReference type="ARBA" id="ARBA00009776"/>
    </source>
</evidence>
<accession>A0A2M7RJI9</accession>
<dbReference type="HAMAP" id="MF_00165">
    <property type="entry name" value="Thymidylate_kinase"/>
    <property type="match status" value="1"/>
</dbReference>
<dbReference type="EMBL" id="PFMD01000024">
    <property type="protein sequence ID" value="PIY96910.1"/>
    <property type="molecule type" value="Genomic_DNA"/>
</dbReference>
<keyword evidence="6 8" id="KW-0067">ATP-binding</keyword>
<evidence type="ECO:0000313" key="11">
    <source>
        <dbReference type="Proteomes" id="UP000230779"/>
    </source>
</evidence>
<dbReference type="EC" id="2.7.4.9" evidence="8"/>
<evidence type="ECO:0000256" key="7">
    <source>
        <dbReference type="ARBA" id="ARBA00048743"/>
    </source>
</evidence>
<keyword evidence="3 8" id="KW-0545">Nucleotide biosynthesis</keyword>